<proteinExistence type="predicted"/>
<name>A0AAE4B7K6_9RHOB</name>
<comment type="caution">
    <text evidence="3">The sequence shown here is derived from an EMBL/GenBank/DDBJ whole genome shotgun (WGS) entry which is preliminary data.</text>
</comment>
<evidence type="ECO:0000256" key="1">
    <source>
        <dbReference type="ARBA" id="ARBA00022857"/>
    </source>
</evidence>
<dbReference type="PANTHER" id="PTHR44154">
    <property type="entry name" value="QUINONE OXIDOREDUCTASE"/>
    <property type="match status" value="1"/>
</dbReference>
<dbReference type="InterPro" id="IPR011032">
    <property type="entry name" value="GroES-like_sf"/>
</dbReference>
<dbReference type="InterPro" id="IPR013149">
    <property type="entry name" value="ADH-like_C"/>
</dbReference>
<keyword evidence="4" id="KW-1185">Reference proteome</keyword>
<dbReference type="GO" id="GO:0016491">
    <property type="term" value="F:oxidoreductase activity"/>
    <property type="evidence" value="ECO:0007669"/>
    <property type="project" value="InterPro"/>
</dbReference>
<organism evidence="3 4">
    <name type="scientific">Marimonas arenosa</name>
    <dbReference type="NCBI Taxonomy" id="1795305"/>
    <lineage>
        <taxon>Bacteria</taxon>
        <taxon>Pseudomonadati</taxon>
        <taxon>Pseudomonadota</taxon>
        <taxon>Alphaproteobacteria</taxon>
        <taxon>Rhodobacterales</taxon>
        <taxon>Paracoccaceae</taxon>
        <taxon>Marimonas</taxon>
    </lineage>
</organism>
<dbReference type="InterPro" id="IPR013154">
    <property type="entry name" value="ADH-like_N"/>
</dbReference>
<feature type="domain" description="Enoyl reductase (ER)" evidence="2">
    <location>
        <begin position="12"/>
        <end position="327"/>
    </location>
</feature>
<dbReference type="Gene3D" id="3.90.180.10">
    <property type="entry name" value="Medium-chain alcohol dehydrogenases, catalytic domain"/>
    <property type="match status" value="1"/>
</dbReference>
<sequence length="330" mass="33953">MRAIAYTTFGPAADVLKLRDMPTPNPAAGEVLVRLHRSGVNPSDVKARAGSRPGVTEPPYPLIIPHSDGAGVVEAVGTGVDDTRIGQSVWIWNGQWQRPHGTAASHIVLPADQAVPLPDGVSFDTGATLGIPALTAAQTVFGGGSVAGQTLLISGGGGSVGHLAIQLAVWGGARVIATVGSGRSGDDARAAGAAHVLDYGSDALARDILDVTAGAGIDRAVECEFGANIELLAQVMRPLGTIAAYGSALDMSPTLPFGPLLFKALKIDISLIYILPPEERRARIAQIHDALSSGALTSRIHATYALEDTAQAHEAVERAGRHGAILIDCS</sequence>
<dbReference type="Gene3D" id="3.40.50.720">
    <property type="entry name" value="NAD(P)-binding Rossmann-like Domain"/>
    <property type="match status" value="1"/>
</dbReference>
<dbReference type="Pfam" id="PF08240">
    <property type="entry name" value="ADH_N"/>
    <property type="match status" value="1"/>
</dbReference>
<dbReference type="SMART" id="SM00829">
    <property type="entry name" value="PKS_ER"/>
    <property type="match status" value="1"/>
</dbReference>
<accession>A0AAE4B7K6</accession>
<dbReference type="AlphaFoldDB" id="A0AAE4B7K6"/>
<dbReference type="SUPFAM" id="SSF51735">
    <property type="entry name" value="NAD(P)-binding Rossmann-fold domains"/>
    <property type="match status" value="1"/>
</dbReference>
<reference evidence="3" key="2">
    <citation type="submission" date="2023-02" db="EMBL/GenBank/DDBJ databases">
        <title>'Rhodoalgimonas zhirmunskyi' gen. nov., isolated from a red alga.</title>
        <authorList>
            <person name="Nedashkovskaya O.I."/>
            <person name="Otstavnykh N.Y."/>
            <person name="Bystritskaya E.P."/>
            <person name="Balabanova L.A."/>
            <person name="Isaeva M.P."/>
        </authorList>
    </citation>
    <scope>NUCLEOTIDE SEQUENCE</scope>
    <source>
        <strain evidence="3">KCTC 52189</strain>
    </source>
</reference>
<dbReference type="EMBL" id="JANHAX010000006">
    <property type="protein sequence ID" value="MDQ2091626.1"/>
    <property type="molecule type" value="Genomic_DNA"/>
</dbReference>
<dbReference type="InterPro" id="IPR036291">
    <property type="entry name" value="NAD(P)-bd_dom_sf"/>
</dbReference>
<dbReference type="Pfam" id="PF00107">
    <property type="entry name" value="ADH_zinc_N"/>
    <property type="match status" value="1"/>
</dbReference>
<evidence type="ECO:0000313" key="4">
    <source>
        <dbReference type="Proteomes" id="UP001226762"/>
    </source>
</evidence>
<dbReference type="Proteomes" id="UP001226762">
    <property type="component" value="Unassembled WGS sequence"/>
</dbReference>
<evidence type="ECO:0000259" key="2">
    <source>
        <dbReference type="SMART" id="SM00829"/>
    </source>
</evidence>
<dbReference type="RefSeq" id="WP_306736928.1">
    <property type="nucleotide sequence ID" value="NZ_JANHAX010000006.1"/>
</dbReference>
<dbReference type="InterPro" id="IPR051603">
    <property type="entry name" value="Zinc-ADH_QOR/CCCR"/>
</dbReference>
<dbReference type="CDD" id="cd08253">
    <property type="entry name" value="zeta_crystallin"/>
    <property type="match status" value="1"/>
</dbReference>
<dbReference type="SUPFAM" id="SSF50129">
    <property type="entry name" value="GroES-like"/>
    <property type="match status" value="1"/>
</dbReference>
<keyword evidence="1" id="KW-0521">NADP</keyword>
<evidence type="ECO:0000313" key="3">
    <source>
        <dbReference type="EMBL" id="MDQ2091626.1"/>
    </source>
</evidence>
<gene>
    <name evidence="3" type="ORF">NO357_17115</name>
</gene>
<dbReference type="PANTHER" id="PTHR44154:SF1">
    <property type="entry name" value="QUINONE OXIDOREDUCTASE"/>
    <property type="match status" value="1"/>
</dbReference>
<reference evidence="3" key="1">
    <citation type="submission" date="2022-07" db="EMBL/GenBank/DDBJ databases">
        <authorList>
            <person name="Otstavnykh N."/>
            <person name="Isaeva M."/>
            <person name="Bystritskaya E."/>
        </authorList>
    </citation>
    <scope>NUCLEOTIDE SEQUENCE</scope>
    <source>
        <strain evidence="3">KCTC 52189</strain>
    </source>
</reference>
<dbReference type="InterPro" id="IPR020843">
    <property type="entry name" value="ER"/>
</dbReference>
<protein>
    <submittedName>
        <fullName evidence="3">NADPH:quinone reductase</fullName>
    </submittedName>
</protein>